<organism evidence="1 2">
    <name type="scientific">Parelaphostrongylus tenuis</name>
    <name type="common">Meningeal worm</name>
    <dbReference type="NCBI Taxonomy" id="148309"/>
    <lineage>
        <taxon>Eukaryota</taxon>
        <taxon>Metazoa</taxon>
        <taxon>Ecdysozoa</taxon>
        <taxon>Nematoda</taxon>
        <taxon>Chromadorea</taxon>
        <taxon>Rhabditida</taxon>
        <taxon>Rhabditina</taxon>
        <taxon>Rhabditomorpha</taxon>
        <taxon>Strongyloidea</taxon>
        <taxon>Metastrongylidae</taxon>
        <taxon>Parelaphostrongylus</taxon>
    </lineage>
</organism>
<protein>
    <submittedName>
        <fullName evidence="1">Uncharacterized protein</fullName>
    </submittedName>
</protein>
<dbReference type="AlphaFoldDB" id="A0AAD5QUU8"/>
<sequence>CQYPNCRRTVTGNVSFMCHLWAHVATWKEYDPNSSAFAMQADDDAACLTPCKRNDVDILSTCPSCAARFHTPYLMQACFLHSVDSVCTPKLTLAMTLIPAHSFYVTLSFPICLSS</sequence>
<dbReference type="EMBL" id="JAHQIW010003811">
    <property type="protein sequence ID" value="KAJ1360191.1"/>
    <property type="molecule type" value="Genomic_DNA"/>
</dbReference>
<name>A0AAD5QUU8_PARTN</name>
<keyword evidence="2" id="KW-1185">Reference proteome</keyword>
<accession>A0AAD5QUU8</accession>
<proteinExistence type="predicted"/>
<evidence type="ECO:0000313" key="1">
    <source>
        <dbReference type="EMBL" id="KAJ1360191.1"/>
    </source>
</evidence>
<comment type="caution">
    <text evidence="1">The sequence shown here is derived from an EMBL/GenBank/DDBJ whole genome shotgun (WGS) entry which is preliminary data.</text>
</comment>
<gene>
    <name evidence="1" type="ORF">KIN20_019111</name>
</gene>
<evidence type="ECO:0000313" key="2">
    <source>
        <dbReference type="Proteomes" id="UP001196413"/>
    </source>
</evidence>
<dbReference type="Proteomes" id="UP001196413">
    <property type="component" value="Unassembled WGS sequence"/>
</dbReference>
<feature type="non-terminal residue" evidence="1">
    <location>
        <position position="1"/>
    </location>
</feature>
<reference evidence="1" key="1">
    <citation type="submission" date="2021-06" db="EMBL/GenBank/DDBJ databases">
        <title>Parelaphostrongylus tenuis whole genome reference sequence.</title>
        <authorList>
            <person name="Garwood T.J."/>
            <person name="Larsen P.A."/>
            <person name="Fountain-Jones N.M."/>
            <person name="Garbe J.R."/>
            <person name="Macchietto M.G."/>
            <person name="Kania S.A."/>
            <person name="Gerhold R.W."/>
            <person name="Richards J.E."/>
            <person name="Wolf T.M."/>
        </authorList>
    </citation>
    <scope>NUCLEOTIDE SEQUENCE</scope>
    <source>
        <strain evidence="1">MNPRO001-30</strain>
        <tissue evidence="1">Meninges</tissue>
    </source>
</reference>